<keyword evidence="6" id="KW-0598">Phosphotransferase system</keyword>
<gene>
    <name evidence="9" type="ORF">DM298_08545</name>
</gene>
<accession>A0A5B8EHL9</accession>
<dbReference type="InterPro" id="IPR004701">
    <property type="entry name" value="PTS_EIIA_man-typ"/>
</dbReference>
<feature type="domain" description="PTS EIIA type-4" evidence="8">
    <location>
        <begin position="2"/>
        <end position="132"/>
    </location>
</feature>
<dbReference type="RefSeq" id="WP_139962436.1">
    <property type="nucleotide sequence ID" value="NZ_CP029754.1"/>
</dbReference>
<reference evidence="9 10" key="1">
    <citation type="submission" date="2018-06" db="EMBL/GenBank/DDBJ databases">
        <title>Complete genome sequnece of Lactobacillus amylovorus PMRA3.</title>
        <authorList>
            <person name="Nam Y.-D."/>
            <person name="Chung W.-H."/>
            <person name="Park Y.S."/>
            <person name="Kang J."/>
        </authorList>
    </citation>
    <scope>NUCLEOTIDE SEQUENCE [LARGE SCALE GENOMIC DNA]</scope>
    <source>
        <strain evidence="9 10">PMRA3</strain>
    </source>
</reference>
<evidence type="ECO:0000256" key="7">
    <source>
        <dbReference type="ARBA" id="ARBA00022777"/>
    </source>
</evidence>
<dbReference type="GO" id="GO:0009401">
    <property type="term" value="P:phosphoenolpyruvate-dependent sugar phosphotransferase system"/>
    <property type="evidence" value="ECO:0007669"/>
    <property type="project" value="UniProtKB-KW"/>
</dbReference>
<proteinExistence type="predicted"/>
<organism evidence="9 10">
    <name type="scientific">Lactobacillus amylovorus</name>
    <dbReference type="NCBI Taxonomy" id="1604"/>
    <lineage>
        <taxon>Bacteria</taxon>
        <taxon>Bacillati</taxon>
        <taxon>Bacillota</taxon>
        <taxon>Bacilli</taxon>
        <taxon>Lactobacillales</taxon>
        <taxon>Lactobacillaceae</taxon>
        <taxon>Lactobacillus</taxon>
    </lineage>
</organism>
<protein>
    <submittedName>
        <fullName evidence="9">PTS fructose transporter subunit IIA</fullName>
    </submittedName>
</protein>
<evidence type="ECO:0000259" key="8">
    <source>
        <dbReference type="PROSITE" id="PS51096"/>
    </source>
</evidence>
<keyword evidence="5" id="KW-0808">Transferase</keyword>
<dbReference type="SUPFAM" id="SSF53062">
    <property type="entry name" value="PTS system fructose IIA component-like"/>
    <property type="match status" value="1"/>
</dbReference>
<dbReference type="InterPro" id="IPR051471">
    <property type="entry name" value="Bacterial_PTS_sugar_comp"/>
</dbReference>
<comment type="subcellular location">
    <subcellularLocation>
        <location evidence="1">Cytoplasm</location>
    </subcellularLocation>
</comment>
<evidence type="ECO:0000256" key="1">
    <source>
        <dbReference type="ARBA" id="ARBA00004496"/>
    </source>
</evidence>
<dbReference type="CDD" id="cd00006">
    <property type="entry name" value="PTS_IIA_man"/>
    <property type="match status" value="1"/>
</dbReference>
<dbReference type="Proteomes" id="UP000312326">
    <property type="component" value="Chromosome"/>
</dbReference>
<dbReference type="Gene3D" id="3.40.50.510">
    <property type="entry name" value="Phosphotransferase system, mannose-type IIA component"/>
    <property type="match status" value="1"/>
</dbReference>
<keyword evidence="4" id="KW-0762">Sugar transport</keyword>
<keyword evidence="3" id="KW-0963">Cytoplasm</keyword>
<dbReference type="Pfam" id="PF03610">
    <property type="entry name" value="EIIA-man"/>
    <property type="match status" value="1"/>
</dbReference>
<evidence type="ECO:0000256" key="6">
    <source>
        <dbReference type="ARBA" id="ARBA00022683"/>
    </source>
</evidence>
<dbReference type="AlphaFoldDB" id="A0A5B8EHL9"/>
<evidence type="ECO:0000256" key="3">
    <source>
        <dbReference type="ARBA" id="ARBA00022490"/>
    </source>
</evidence>
<evidence type="ECO:0000256" key="2">
    <source>
        <dbReference type="ARBA" id="ARBA00022448"/>
    </source>
</evidence>
<dbReference type="GO" id="GO:0016020">
    <property type="term" value="C:membrane"/>
    <property type="evidence" value="ECO:0007669"/>
    <property type="project" value="InterPro"/>
</dbReference>
<evidence type="ECO:0000313" key="10">
    <source>
        <dbReference type="Proteomes" id="UP000312326"/>
    </source>
</evidence>
<dbReference type="PANTHER" id="PTHR33799:SF1">
    <property type="entry name" value="PTS SYSTEM MANNOSE-SPECIFIC EIIAB COMPONENT-RELATED"/>
    <property type="match status" value="1"/>
</dbReference>
<evidence type="ECO:0000256" key="4">
    <source>
        <dbReference type="ARBA" id="ARBA00022597"/>
    </source>
</evidence>
<keyword evidence="2" id="KW-0813">Transport</keyword>
<dbReference type="PANTHER" id="PTHR33799">
    <property type="entry name" value="PTS PERMEASE-RELATED-RELATED"/>
    <property type="match status" value="1"/>
</dbReference>
<dbReference type="PROSITE" id="PS51096">
    <property type="entry name" value="PTS_EIIA_TYPE_4"/>
    <property type="match status" value="1"/>
</dbReference>
<name>A0A5B8EHL9_LACAM</name>
<dbReference type="GO" id="GO:0016301">
    <property type="term" value="F:kinase activity"/>
    <property type="evidence" value="ECO:0007669"/>
    <property type="project" value="UniProtKB-KW"/>
</dbReference>
<dbReference type="GO" id="GO:0005737">
    <property type="term" value="C:cytoplasm"/>
    <property type="evidence" value="ECO:0007669"/>
    <property type="project" value="UniProtKB-SubCell"/>
</dbReference>
<sequence>MAKELILISHGKMADGIKESCELIMGPQEHVHSVCLLPEESPEDFKKKFDDEVAKFDLNDVIVFCDLMGGTPCNVVSRLIMGGEKIHLVAGMNLPMVISWINAQMIGNDNDYVDAAKQGVVDINQYLANMGK</sequence>
<evidence type="ECO:0000256" key="5">
    <source>
        <dbReference type="ARBA" id="ARBA00022679"/>
    </source>
</evidence>
<dbReference type="InterPro" id="IPR036662">
    <property type="entry name" value="PTS_EIIA_man-typ_sf"/>
</dbReference>
<dbReference type="InterPro" id="IPR033887">
    <property type="entry name" value="PTS_IIA_man"/>
</dbReference>
<dbReference type="EMBL" id="CP029754">
    <property type="protein sequence ID" value="QDD70894.1"/>
    <property type="molecule type" value="Genomic_DNA"/>
</dbReference>
<keyword evidence="7" id="KW-0418">Kinase</keyword>
<evidence type="ECO:0000313" key="9">
    <source>
        <dbReference type="EMBL" id="QDD70894.1"/>
    </source>
</evidence>